<gene>
    <name evidence="1" type="ORF">DF220_02860</name>
</gene>
<comment type="caution">
    <text evidence="1">The sequence shown here is derived from an EMBL/GenBank/DDBJ whole genome shotgun (WGS) entry which is preliminary data.</text>
</comment>
<accession>A0A2U1SZ63</accession>
<dbReference type="RefSeq" id="WP_108996928.1">
    <property type="nucleotide sequence ID" value="NZ_QEEX01000001.1"/>
</dbReference>
<protein>
    <submittedName>
        <fullName evidence="1">Uncharacterized protein</fullName>
    </submittedName>
</protein>
<name>A0A2U1SZ63_9MICO</name>
<proteinExistence type="predicted"/>
<keyword evidence="2" id="KW-1185">Reference proteome</keyword>
<dbReference type="AlphaFoldDB" id="A0A2U1SZ63"/>
<evidence type="ECO:0000313" key="2">
    <source>
        <dbReference type="Proteomes" id="UP000244978"/>
    </source>
</evidence>
<evidence type="ECO:0000313" key="1">
    <source>
        <dbReference type="EMBL" id="PWB96888.1"/>
    </source>
</evidence>
<reference evidence="2" key="1">
    <citation type="submission" date="2018-04" db="EMBL/GenBank/DDBJ databases">
        <authorList>
            <person name="Liu S."/>
            <person name="Wang Z."/>
            <person name="Li J."/>
        </authorList>
    </citation>
    <scope>NUCLEOTIDE SEQUENCE [LARGE SCALE GENOMIC DNA]</scope>
    <source>
        <strain evidence="2">S1194</strain>
    </source>
</reference>
<organism evidence="1 2">
    <name type="scientific">Homoserinimonas hongtaonis</name>
    <dbReference type="NCBI Taxonomy" id="2079791"/>
    <lineage>
        <taxon>Bacteria</taxon>
        <taxon>Bacillati</taxon>
        <taxon>Actinomycetota</taxon>
        <taxon>Actinomycetes</taxon>
        <taxon>Micrococcales</taxon>
        <taxon>Microbacteriaceae</taxon>
        <taxon>Homoserinimonas</taxon>
    </lineage>
</organism>
<dbReference type="EMBL" id="QEEX01000001">
    <property type="protein sequence ID" value="PWB96888.1"/>
    <property type="molecule type" value="Genomic_DNA"/>
</dbReference>
<dbReference type="Proteomes" id="UP000244978">
    <property type="component" value="Unassembled WGS sequence"/>
</dbReference>
<sequence>MALDAPRWVGGSDAESRLVAAAATLRGIEAWATSPALARLVQSFGGELPSLPLRGLLAWLDDFSERHWDFRKGRERNLASDAVLTPQQRDRALHSALELGLRPSLPRSDHYDVALLTGGMVRAGVVKPRYAAELRARGVDIDSVVFLGAFRPFAGDESATALALGISGTDEVDAMEQGLVRQFGRADKAIVREGSSAHPLGRWRHSTWQGAGGGPRLGVVAAPSSEPLARRANTVDTFEFWAERIRQPHETSVLVITTPIYVPYQAACAVQVLGLGHNLAVETVGVSNTAADLGELSQRFEPQHHLQEIRSAIRGYRALVASVDASADVRGSA</sequence>